<dbReference type="EMBL" id="JQ990766">
    <property type="protein sequence ID" value="AFN66429.1"/>
    <property type="molecule type" value="mRNA"/>
</dbReference>
<feature type="non-terminal residue" evidence="3">
    <location>
        <position position="97"/>
    </location>
</feature>
<accession>I6ZMJ7</accession>
<sequence length="97" mass="10999">YIYRFGYESFSVSQVLSGDPNFKMGVSHGDDLLYLFPLALFTSIRGTESDKDREMSRKMVDLVANFVTYGDPNPVTNTTRWCPNSGHYDYLSINPDG</sequence>
<dbReference type="InterPro" id="IPR029058">
    <property type="entry name" value="AB_hydrolase_fold"/>
</dbReference>
<feature type="non-terminal residue" evidence="3">
    <location>
        <position position="1"/>
    </location>
</feature>
<protein>
    <submittedName>
        <fullName evidence="3">Carboxylesterase</fullName>
    </submittedName>
</protein>
<organism evidence="3">
    <name type="scientific">Laodelphax striatellus</name>
    <name type="common">Small brown planthopper</name>
    <name type="synonym">Delphax striatella</name>
    <dbReference type="NCBI Taxonomy" id="195883"/>
    <lineage>
        <taxon>Eukaryota</taxon>
        <taxon>Metazoa</taxon>
        <taxon>Ecdysozoa</taxon>
        <taxon>Arthropoda</taxon>
        <taxon>Hexapoda</taxon>
        <taxon>Insecta</taxon>
        <taxon>Pterygota</taxon>
        <taxon>Neoptera</taxon>
        <taxon>Paraneoptera</taxon>
        <taxon>Hemiptera</taxon>
        <taxon>Auchenorrhyncha</taxon>
        <taxon>Fulgoroidea</taxon>
        <taxon>Delphacidae</taxon>
        <taxon>Criomorphinae</taxon>
        <taxon>Laodelphax</taxon>
    </lineage>
</organism>
<gene>
    <name evidence="3" type="primary">CarE</name>
</gene>
<keyword evidence="1" id="KW-0325">Glycoprotein</keyword>
<evidence type="ECO:0000313" key="3">
    <source>
        <dbReference type="EMBL" id="AFN66429.1"/>
    </source>
</evidence>
<name>I6ZMJ7_LAOST</name>
<dbReference type="InterPro" id="IPR002018">
    <property type="entry name" value="CarbesteraseB"/>
</dbReference>
<dbReference type="AlphaFoldDB" id="I6ZMJ7"/>
<dbReference type="Pfam" id="PF00135">
    <property type="entry name" value="COesterase"/>
    <property type="match status" value="1"/>
</dbReference>
<feature type="domain" description="Carboxylesterase type B" evidence="2">
    <location>
        <begin position="1"/>
        <end position="95"/>
    </location>
</feature>
<evidence type="ECO:0000259" key="2">
    <source>
        <dbReference type="Pfam" id="PF00135"/>
    </source>
</evidence>
<dbReference type="Gene3D" id="3.40.50.1820">
    <property type="entry name" value="alpha/beta hydrolase"/>
    <property type="match status" value="1"/>
</dbReference>
<dbReference type="SUPFAM" id="SSF53474">
    <property type="entry name" value="alpha/beta-Hydrolases"/>
    <property type="match status" value="1"/>
</dbReference>
<proteinExistence type="evidence at transcript level"/>
<evidence type="ECO:0000256" key="1">
    <source>
        <dbReference type="ARBA" id="ARBA00023180"/>
    </source>
</evidence>
<reference evidence="3" key="1">
    <citation type="submission" date="2012-04" db="EMBL/GenBank/DDBJ databases">
        <title>Laodelphgax striatellus carboxylesterase-like genes.</title>
        <authorList>
            <person name="Zhang Y.-L."/>
            <person name="Wang L.-H."/>
            <person name="Fang J.-C."/>
        </authorList>
    </citation>
    <scope>NUCLEOTIDE SEQUENCE</scope>
    <source>
        <strain evidence="3">Yunnan</strain>
        <tissue evidence="3">Whole body</tissue>
    </source>
</reference>